<dbReference type="AlphaFoldDB" id="A0AA97NWL3"/>
<dbReference type="EMBL" id="JH793575">
    <property type="protein sequence ID" value="ELQ37645.1"/>
    <property type="molecule type" value="Genomic_DNA"/>
</dbReference>
<accession>A0AA97NWL3</accession>
<name>A0AA97NWL3_PYRO3</name>
<evidence type="ECO:0000313" key="2">
    <source>
        <dbReference type="EMBL" id="ELQ37645.1"/>
    </source>
</evidence>
<organism evidence="2">
    <name type="scientific">Pyricularia oryzae (strain Y34)</name>
    <name type="common">Rice blast fungus</name>
    <name type="synonym">Magnaporthe oryzae</name>
    <dbReference type="NCBI Taxonomy" id="1143189"/>
    <lineage>
        <taxon>Eukaryota</taxon>
        <taxon>Fungi</taxon>
        <taxon>Dikarya</taxon>
        <taxon>Ascomycota</taxon>
        <taxon>Pezizomycotina</taxon>
        <taxon>Sordariomycetes</taxon>
        <taxon>Sordariomycetidae</taxon>
        <taxon>Magnaporthales</taxon>
        <taxon>Pyriculariaceae</taxon>
        <taxon>Pyricularia</taxon>
    </lineage>
</organism>
<reference evidence="2" key="1">
    <citation type="journal article" date="2012" name="PLoS Genet.">
        <title>Comparative analysis of the genomes of two field isolates of the rice blast fungus Magnaporthe oryzae.</title>
        <authorList>
            <person name="Xue M."/>
            <person name="Yang J."/>
            <person name="Li Z."/>
            <person name="Hu S."/>
            <person name="Yao N."/>
            <person name="Dean R.A."/>
            <person name="Zhao W."/>
            <person name="Shen M."/>
            <person name="Zhang H."/>
            <person name="Li C."/>
            <person name="Liu L."/>
            <person name="Cao L."/>
            <person name="Xu X."/>
            <person name="Xing Y."/>
            <person name="Hsiang T."/>
            <person name="Zhang Z."/>
            <person name="Xu J.R."/>
            <person name="Peng Y.L."/>
        </authorList>
    </citation>
    <scope>NUCLEOTIDE SEQUENCE</scope>
    <source>
        <strain evidence="2">Y34</strain>
    </source>
</reference>
<evidence type="ECO:0008006" key="3">
    <source>
        <dbReference type="Google" id="ProtNLM"/>
    </source>
</evidence>
<dbReference type="Proteomes" id="UP000011086">
    <property type="component" value="Unassembled WGS sequence"/>
</dbReference>
<feature type="compositionally biased region" description="Basic residues" evidence="1">
    <location>
        <begin position="32"/>
        <end position="41"/>
    </location>
</feature>
<feature type="region of interest" description="Disordered" evidence="1">
    <location>
        <begin position="242"/>
        <end position="303"/>
    </location>
</feature>
<feature type="region of interest" description="Disordered" evidence="1">
    <location>
        <begin position="28"/>
        <end position="66"/>
    </location>
</feature>
<feature type="compositionally biased region" description="Basic and acidic residues" evidence="1">
    <location>
        <begin position="247"/>
        <end position="261"/>
    </location>
</feature>
<gene>
    <name evidence="2" type="ORF">OOU_Y34scaffold00588g3</name>
</gene>
<protein>
    <recommendedName>
        <fullName evidence="3">BAH domain-containing protein</fullName>
    </recommendedName>
</protein>
<proteinExistence type="predicted"/>
<evidence type="ECO:0000256" key="1">
    <source>
        <dbReference type="SAM" id="MobiDB-lite"/>
    </source>
</evidence>
<sequence length="303" mass="34419">MAKSIRRSHPDAADNSYADCPFNVRIFDSSDKRRRPPKRPRTGGAHNNDGFDKKQRQSSPFAPKGEFQGQMTMDVCYVVEPARKWIDMKRYKSFIYSVFVANESSVERYKDSKSKQPTVSPISGMEKDWVARILEIRAADEHHVYARIYWMYWPDELPGHSMDGKKANQMIENDNDDTQAALYWRQGLNVLTNELSGQSSNWKVSSHQTVKTVCSCAKSGNLDMTPSSLDARKKLWEMATPKLRNPRNPDETVRATRRETSHMYPQEETEEVRPPLSLTGPGATSAQQLTDVKAGGVGVRAQE</sequence>